<evidence type="ECO:0000256" key="1">
    <source>
        <dbReference type="ARBA" id="ARBA00010718"/>
    </source>
</evidence>
<dbReference type="SMART" id="SM01057">
    <property type="entry name" value="Carb_anhydrase"/>
    <property type="match status" value="1"/>
</dbReference>
<evidence type="ECO:0000256" key="6">
    <source>
        <dbReference type="ARBA" id="ARBA00048348"/>
    </source>
</evidence>
<proteinExistence type="inferred from homology"/>
<dbReference type="PROSITE" id="PS51144">
    <property type="entry name" value="ALPHA_CA_2"/>
    <property type="match status" value="1"/>
</dbReference>
<dbReference type="EC" id="4.2.1.1" evidence="2"/>
<keyword evidence="3" id="KW-0479">Metal-binding</keyword>
<evidence type="ECO:0000256" key="5">
    <source>
        <dbReference type="ARBA" id="ARBA00023239"/>
    </source>
</evidence>
<dbReference type="KEGG" id="gms:SOIL9_33860"/>
<dbReference type="InterPro" id="IPR041891">
    <property type="entry name" value="Alpha_CA_prokaryot-like"/>
</dbReference>
<dbReference type="PANTHER" id="PTHR18952:SF265">
    <property type="entry name" value="CARBONIC ANHYDRASE"/>
    <property type="match status" value="1"/>
</dbReference>
<dbReference type="EMBL" id="LR593886">
    <property type="protein sequence ID" value="VTR94328.1"/>
    <property type="molecule type" value="Genomic_DNA"/>
</dbReference>
<name>A0A6P2CYW7_9BACT</name>
<dbReference type="Gene3D" id="3.10.200.10">
    <property type="entry name" value="Alpha carbonic anhydrase"/>
    <property type="match status" value="1"/>
</dbReference>
<dbReference type="Pfam" id="PF00194">
    <property type="entry name" value="Carb_anhydrase"/>
    <property type="match status" value="1"/>
</dbReference>
<sequence>MPVIGTQQSPIKIESVKAIYAPFGNKHLVFNYSRSLRGQIDGVKHNFVFDRPGNENSAPEWSITAGGETWLIRQIHMHAPAEHLIDSDSAKPFEVHLVHSRPGDPTAAGDKLVVGVFIQPGAETRKKESLEKFLDAQAKRSPGSTEPTEVDPRDFLPDSGLDQFFRYEGSLTGEPYTEDVSWYVMRNDGVVDPKKFEALEKYAEHHARVIQFLNRRFVLKSFDK</sequence>
<keyword evidence="4" id="KW-0862">Zinc</keyword>
<keyword evidence="5" id="KW-0456">Lyase</keyword>
<dbReference type="Proteomes" id="UP000464178">
    <property type="component" value="Chromosome"/>
</dbReference>
<accession>A0A6P2CYW7</accession>
<evidence type="ECO:0000256" key="4">
    <source>
        <dbReference type="ARBA" id="ARBA00022833"/>
    </source>
</evidence>
<dbReference type="PANTHER" id="PTHR18952">
    <property type="entry name" value="CARBONIC ANHYDRASE"/>
    <property type="match status" value="1"/>
</dbReference>
<evidence type="ECO:0000256" key="3">
    <source>
        <dbReference type="ARBA" id="ARBA00022723"/>
    </source>
</evidence>
<gene>
    <name evidence="8" type="ORF">SOIL9_33860</name>
</gene>
<keyword evidence="9" id="KW-1185">Reference proteome</keyword>
<evidence type="ECO:0000313" key="9">
    <source>
        <dbReference type="Proteomes" id="UP000464178"/>
    </source>
</evidence>
<dbReference type="InterPro" id="IPR036398">
    <property type="entry name" value="CA_dom_sf"/>
</dbReference>
<dbReference type="AlphaFoldDB" id="A0A6P2CYW7"/>
<comment type="catalytic activity">
    <reaction evidence="6">
        <text>hydrogencarbonate + H(+) = CO2 + H2O</text>
        <dbReference type="Rhea" id="RHEA:10748"/>
        <dbReference type="ChEBI" id="CHEBI:15377"/>
        <dbReference type="ChEBI" id="CHEBI:15378"/>
        <dbReference type="ChEBI" id="CHEBI:16526"/>
        <dbReference type="ChEBI" id="CHEBI:17544"/>
        <dbReference type="EC" id="4.2.1.1"/>
    </reaction>
</comment>
<comment type="similarity">
    <text evidence="1">Belongs to the alpha-carbonic anhydrase family.</text>
</comment>
<organism evidence="8 9">
    <name type="scientific">Gemmata massiliana</name>
    <dbReference type="NCBI Taxonomy" id="1210884"/>
    <lineage>
        <taxon>Bacteria</taxon>
        <taxon>Pseudomonadati</taxon>
        <taxon>Planctomycetota</taxon>
        <taxon>Planctomycetia</taxon>
        <taxon>Gemmatales</taxon>
        <taxon>Gemmataceae</taxon>
        <taxon>Gemmata</taxon>
    </lineage>
</organism>
<protein>
    <recommendedName>
        <fullName evidence="2">carbonic anhydrase</fullName>
        <ecNumber evidence="2">4.2.1.1</ecNumber>
    </recommendedName>
</protein>
<reference evidence="8 9" key="1">
    <citation type="submission" date="2019-05" db="EMBL/GenBank/DDBJ databases">
        <authorList>
            <consortium name="Science for Life Laboratories"/>
        </authorList>
    </citation>
    <scope>NUCLEOTIDE SEQUENCE [LARGE SCALE GENOMIC DNA]</scope>
    <source>
        <strain evidence="8">Soil9</strain>
    </source>
</reference>
<evidence type="ECO:0000256" key="2">
    <source>
        <dbReference type="ARBA" id="ARBA00012925"/>
    </source>
</evidence>
<dbReference type="InterPro" id="IPR001148">
    <property type="entry name" value="CA_dom"/>
</dbReference>
<dbReference type="GO" id="GO:0004089">
    <property type="term" value="F:carbonate dehydratase activity"/>
    <property type="evidence" value="ECO:0007669"/>
    <property type="project" value="UniProtKB-EC"/>
</dbReference>
<feature type="domain" description="Alpha-carbonic anhydrase" evidence="7">
    <location>
        <begin position="1"/>
        <end position="222"/>
    </location>
</feature>
<evidence type="ECO:0000259" key="7">
    <source>
        <dbReference type="PROSITE" id="PS51144"/>
    </source>
</evidence>
<dbReference type="InterPro" id="IPR023561">
    <property type="entry name" value="Carbonic_anhydrase_a-class"/>
</dbReference>
<dbReference type="RefSeq" id="WP_162668882.1">
    <property type="nucleotide sequence ID" value="NZ_LR593886.1"/>
</dbReference>
<evidence type="ECO:0000313" key="8">
    <source>
        <dbReference type="EMBL" id="VTR94328.1"/>
    </source>
</evidence>
<dbReference type="CDD" id="cd03124">
    <property type="entry name" value="alpha_CA_prokaryotic_like"/>
    <property type="match status" value="1"/>
</dbReference>
<dbReference type="GO" id="GO:0008270">
    <property type="term" value="F:zinc ion binding"/>
    <property type="evidence" value="ECO:0007669"/>
    <property type="project" value="InterPro"/>
</dbReference>
<dbReference type="SUPFAM" id="SSF51069">
    <property type="entry name" value="Carbonic anhydrase"/>
    <property type="match status" value="1"/>
</dbReference>